<protein>
    <recommendedName>
        <fullName evidence="2">NADAR domain-containing protein</fullName>
    </recommendedName>
</protein>
<dbReference type="SUPFAM" id="SSF143990">
    <property type="entry name" value="YbiA-like"/>
    <property type="match status" value="1"/>
</dbReference>
<evidence type="ECO:0000259" key="2">
    <source>
        <dbReference type="Pfam" id="PF08719"/>
    </source>
</evidence>
<feature type="compositionally biased region" description="Low complexity" evidence="1">
    <location>
        <begin position="137"/>
        <end position="147"/>
    </location>
</feature>
<dbReference type="InterPro" id="IPR037238">
    <property type="entry name" value="YbiA-like_sf"/>
</dbReference>
<feature type="compositionally biased region" description="Basic residues" evidence="1">
    <location>
        <begin position="360"/>
        <end position="379"/>
    </location>
</feature>
<accession>A0A1Y2I9W9</accession>
<dbReference type="EMBL" id="KZ084144">
    <property type="protein sequence ID" value="OSC97935.1"/>
    <property type="molecule type" value="Genomic_DNA"/>
</dbReference>
<dbReference type="Proteomes" id="UP000193067">
    <property type="component" value="Unassembled WGS sequence"/>
</dbReference>
<feature type="region of interest" description="Disordered" evidence="1">
    <location>
        <begin position="1"/>
        <end position="313"/>
    </location>
</feature>
<evidence type="ECO:0000256" key="1">
    <source>
        <dbReference type="SAM" id="MobiDB-lite"/>
    </source>
</evidence>
<feature type="region of interest" description="Disordered" evidence="1">
    <location>
        <begin position="357"/>
        <end position="413"/>
    </location>
</feature>
<dbReference type="STRING" id="1353009.A0A1Y2I9W9"/>
<dbReference type="Gene3D" id="1.10.357.40">
    <property type="entry name" value="YbiA-like"/>
    <property type="match status" value="1"/>
</dbReference>
<feature type="compositionally biased region" description="Pro residues" evidence="1">
    <location>
        <begin position="283"/>
        <end position="294"/>
    </location>
</feature>
<dbReference type="OrthoDB" id="206452at2759"/>
<dbReference type="Pfam" id="PF08719">
    <property type="entry name" value="NADAR"/>
    <property type="match status" value="1"/>
</dbReference>
<feature type="compositionally biased region" description="Pro residues" evidence="1">
    <location>
        <begin position="82"/>
        <end position="91"/>
    </location>
</feature>
<evidence type="ECO:0000313" key="3">
    <source>
        <dbReference type="EMBL" id="OSC97935.1"/>
    </source>
</evidence>
<organism evidence="3 4">
    <name type="scientific">Trametes coccinea (strain BRFM310)</name>
    <name type="common">Pycnoporus coccineus</name>
    <dbReference type="NCBI Taxonomy" id="1353009"/>
    <lineage>
        <taxon>Eukaryota</taxon>
        <taxon>Fungi</taxon>
        <taxon>Dikarya</taxon>
        <taxon>Basidiomycota</taxon>
        <taxon>Agaricomycotina</taxon>
        <taxon>Agaricomycetes</taxon>
        <taxon>Polyporales</taxon>
        <taxon>Polyporaceae</taxon>
        <taxon>Trametes</taxon>
    </lineage>
</organism>
<feature type="region of interest" description="Disordered" evidence="1">
    <location>
        <begin position="485"/>
        <end position="577"/>
    </location>
</feature>
<evidence type="ECO:0000313" key="4">
    <source>
        <dbReference type="Proteomes" id="UP000193067"/>
    </source>
</evidence>
<feature type="compositionally biased region" description="Low complexity" evidence="1">
    <location>
        <begin position="238"/>
        <end position="249"/>
    </location>
</feature>
<feature type="compositionally biased region" description="Gly residues" evidence="1">
    <location>
        <begin position="256"/>
        <end position="265"/>
    </location>
</feature>
<feature type="compositionally biased region" description="Pro residues" evidence="1">
    <location>
        <begin position="559"/>
        <end position="572"/>
    </location>
</feature>
<keyword evidence="4" id="KW-1185">Reference proteome</keyword>
<sequence length="718" mass="78594">MGNNPSRPSTDARYPRNRSRSDGWTASRSRRRPEYQGDANMYDEDFVDGGYPASGSRPYASPYPHMGGQGFYDQPPSSDPVAYPPPRPPFVGSPFGPQTNAFTGATPTTGNPFPAPPLNMMNSSISTPNPPHGGMGMPEPMMFHPGMNVDDPVIPPPPGAFSRRAGTPYHRAQSPWSSETSDDDDDITPERRERMQPPLAPGQYGPYDRGRRDVRPALRRHGHRRAESSPAFGHDRSPLYGQPQYQQPQVIPPPGVIGGMYGPGYGAPPFPEAQVPPMYSQPEPAPPPFRPRPFSPIRRRHNPLPPPPKDLFAESPYARVLQELRKPINDDEIKARLASQAAVHTVGAIPVTLAQQGDHNHHHHHHSTRSSREKKKGKGLFRSLSARLQSRRDDDEDDANFSPPGGITQTFVGGQSTTIYPVVQTMPDGSTALIYNPPVTQMAQPGAVPVVPGQTAPMVVPPVPPVMPGYVPGNAPAVSPGVVPAMSQQYQSGPPPNMGRAPSPRPGRAPSPRPGRMPSPRPGRMPSPGPGRMPSPGPGRMPSPGPGRMQSPGQMRMPTPQPAPPPPPPPPIRIDGRNEYAGLLHTSPHKVFYGHKGYSTALHLLEALRFLPNYPDYAEQVRRCGTPEEASAIASNWRHLWKPDWEAQLENVLDEVMYTKLMQHERLRSLLLQTGDRDLIFADQDQFWGEGPVGQGLNHLGRSLMRVRDRLRAEGVDA</sequence>
<name>A0A1Y2I9W9_TRAC3</name>
<feature type="compositionally biased region" description="Pro residues" evidence="1">
    <location>
        <begin position="493"/>
        <end position="545"/>
    </location>
</feature>
<dbReference type="InterPro" id="IPR012816">
    <property type="entry name" value="NADAR"/>
</dbReference>
<feature type="compositionally biased region" description="Polar residues" evidence="1">
    <location>
        <begin position="98"/>
        <end position="111"/>
    </location>
</feature>
<proteinExistence type="predicted"/>
<reference evidence="3 4" key="1">
    <citation type="journal article" date="2015" name="Biotechnol. Biofuels">
        <title>Enhanced degradation of softwood versus hardwood by the white-rot fungus Pycnoporus coccineus.</title>
        <authorList>
            <person name="Couturier M."/>
            <person name="Navarro D."/>
            <person name="Chevret D."/>
            <person name="Henrissat B."/>
            <person name="Piumi F."/>
            <person name="Ruiz-Duenas F.J."/>
            <person name="Martinez A.T."/>
            <person name="Grigoriev I.V."/>
            <person name="Riley R."/>
            <person name="Lipzen A."/>
            <person name="Berrin J.G."/>
            <person name="Master E.R."/>
            <person name="Rosso M.N."/>
        </authorList>
    </citation>
    <scope>NUCLEOTIDE SEQUENCE [LARGE SCALE GENOMIC DNA]</scope>
    <source>
        <strain evidence="3 4">BRFM310</strain>
    </source>
</reference>
<gene>
    <name evidence="3" type="ORF">PYCCODRAFT_1418605</name>
</gene>
<feature type="domain" description="NADAR" evidence="2">
    <location>
        <begin position="586"/>
        <end position="712"/>
    </location>
</feature>
<dbReference type="AlphaFoldDB" id="A0A1Y2I9W9"/>
<dbReference type="CDD" id="cd15457">
    <property type="entry name" value="NADAR"/>
    <property type="match status" value="1"/>
</dbReference>